<keyword evidence="2 4" id="KW-0808">Transferase</keyword>
<feature type="domain" description="PRMT5 TIM barrel" evidence="9">
    <location>
        <begin position="9"/>
        <end position="252"/>
    </location>
</feature>
<feature type="binding site" evidence="6">
    <location>
        <position position="354"/>
    </location>
    <ligand>
        <name>S-adenosyl-L-methionine</name>
        <dbReference type="ChEBI" id="CHEBI:59789"/>
    </ligand>
</feature>
<organism evidence="11">
    <name type="scientific">Arcella intermedia</name>
    <dbReference type="NCBI Taxonomy" id="1963864"/>
    <lineage>
        <taxon>Eukaryota</taxon>
        <taxon>Amoebozoa</taxon>
        <taxon>Tubulinea</taxon>
        <taxon>Elardia</taxon>
        <taxon>Arcellinida</taxon>
        <taxon>Sphaerothecina</taxon>
        <taxon>Arcellidae</taxon>
        <taxon>Arcella</taxon>
    </lineage>
</organism>
<dbReference type="InterPro" id="IPR025799">
    <property type="entry name" value="Arg_MeTrfase"/>
</dbReference>
<keyword evidence="1 4" id="KW-0489">Methyltransferase</keyword>
<comment type="similarity">
    <text evidence="4">Belongs to the class I-like SAM-binding methyltransferase superfamily.</text>
</comment>
<dbReference type="FunFam" id="2.70.160.11:FF:000003">
    <property type="entry name" value="Protein arginine N-methyltransferase 5"/>
    <property type="match status" value="1"/>
</dbReference>
<feature type="binding site" evidence="6">
    <location>
        <begin position="297"/>
        <end position="298"/>
    </location>
    <ligand>
        <name>S-adenosyl-L-methionine</name>
        <dbReference type="ChEBI" id="CHEBI:59789"/>
    </ligand>
</feature>
<feature type="domain" description="PRMT5 oligomerisation" evidence="10">
    <location>
        <begin position="430"/>
        <end position="591"/>
    </location>
</feature>
<accession>A0A6B2L075</accession>
<keyword evidence="3 4" id="KW-0949">S-adenosyl-L-methionine</keyword>
<evidence type="ECO:0000259" key="10">
    <source>
        <dbReference type="Pfam" id="PF17286"/>
    </source>
</evidence>
<evidence type="ECO:0000256" key="7">
    <source>
        <dbReference type="PIRSR" id="PIRSR015894-3"/>
    </source>
</evidence>
<feature type="binding site" evidence="6">
    <location>
        <position position="288"/>
    </location>
    <ligand>
        <name>S-adenosyl-L-methionine</name>
        <dbReference type="ChEBI" id="CHEBI:59789"/>
    </ligand>
</feature>
<dbReference type="PROSITE" id="PS51678">
    <property type="entry name" value="SAM_MT_PRMT"/>
    <property type="match status" value="1"/>
</dbReference>
<feature type="active site" description="Proton donor/acceptor" evidence="5">
    <location>
        <position position="398"/>
    </location>
</feature>
<dbReference type="PANTHER" id="PTHR10738:SF0">
    <property type="entry name" value="PROTEIN ARGININE N-METHYLTRANSFERASE 5"/>
    <property type="match status" value="1"/>
</dbReference>
<dbReference type="GO" id="GO:0005829">
    <property type="term" value="C:cytosol"/>
    <property type="evidence" value="ECO:0007669"/>
    <property type="project" value="TreeGrafter"/>
</dbReference>
<dbReference type="GO" id="GO:0016274">
    <property type="term" value="F:protein-arginine N-methyltransferase activity"/>
    <property type="evidence" value="ECO:0007669"/>
    <property type="project" value="InterPro"/>
</dbReference>
<sequence>MDDASDCMVDYVVVPLVHARNERDVLRGGDRNVPLTRSDLLVPAHQWSTSVVGRISEWLDFDGVNERTILNSRLVLRQEIEWALHLSLSAVILPTPTWACTNYASCVLSSLLSSSGCAFWVEVPLISSKQMMIFSQELDDLEAHETFDDSWECWAKMKTLCNHHPNLHVALVVTENVPEEQVVDRWIGEPVRALILPVEIFLTNKKGFPVLSKRHQAFVKKFFHYSVQVIIRGAIRHPSGPSAYQQYITWLWKQIPQLTELQRFERPYWDYLQSPLQPLMDNLESQTYETFEKDPVKYQKYEEAILEALVKDPFLKGKEQVVVMVLGAGRGPLVSAAIRAAKNANRKLKIFALEKNVNAINTLLNQRDSNPLWQDVTVISTDIRHWKTDHLADVVISELLGSFGDNELSPECLYGAQHLMKEGGISIPSSYTSFLAPLSSHKLYTEVGTFNNPKNYETAYVVKFHAAHVLAPTKPCFTFQHPSKNTNCDRYCVQEFSFTHSAMVHGLAGYFDAELYKDVHISIHPPTSTPDMFSWFPLFFPFKTPVYIPEDSTVSVHMWRLTDGKKVWYEWSMNGPSTVPIHNANGKSWWIGL</sequence>
<dbReference type="InterPro" id="IPR007857">
    <property type="entry name" value="Arg_MeTrfase_PRMT5"/>
</dbReference>
<dbReference type="GO" id="GO:0005634">
    <property type="term" value="C:nucleus"/>
    <property type="evidence" value="ECO:0007669"/>
    <property type="project" value="TreeGrafter"/>
</dbReference>
<dbReference type="PIRSF" id="PIRSF015894">
    <property type="entry name" value="Skb1_MeTrfase"/>
    <property type="match status" value="1"/>
</dbReference>
<name>A0A6B2L075_9EUKA</name>
<dbReference type="Gene3D" id="3.20.20.150">
    <property type="entry name" value="Divalent-metal-dependent TIM barrel enzymes"/>
    <property type="match status" value="1"/>
</dbReference>
<evidence type="ECO:0000259" key="9">
    <source>
        <dbReference type="Pfam" id="PF17285"/>
    </source>
</evidence>
<proteinExistence type="inferred from homology"/>
<dbReference type="EMBL" id="GIBP01001338">
    <property type="protein sequence ID" value="NDV30307.1"/>
    <property type="molecule type" value="Transcribed_RNA"/>
</dbReference>
<dbReference type="Pfam" id="PF05185">
    <property type="entry name" value="PRMT5"/>
    <property type="match status" value="1"/>
</dbReference>
<dbReference type="GO" id="GO:0032259">
    <property type="term" value="P:methylation"/>
    <property type="evidence" value="ECO:0007669"/>
    <property type="project" value="UniProtKB-KW"/>
</dbReference>
<dbReference type="Pfam" id="PF17285">
    <property type="entry name" value="PRMT5_TIM"/>
    <property type="match status" value="1"/>
</dbReference>
<dbReference type="InterPro" id="IPR035075">
    <property type="entry name" value="PRMT5"/>
</dbReference>
<dbReference type="InterPro" id="IPR035247">
    <property type="entry name" value="PRMT5_TIM"/>
</dbReference>
<dbReference type="InterPro" id="IPR029063">
    <property type="entry name" value="SAM-dependent_MTases_sf"/>
</dbReference>
<evidence type="ECO:0000256" key="5">
    <source>
        <dbReference type="PIRSR" id="PIRSR015894-1"/>
    </source>
</evidence>
<evidence type="ECO:0000256" key="3">
    <source>
        <dbReference type="ARBA" id="ARBA00022691"/>
    </source>
</evidence>
<evidence type="ECO:0000256" key="1">
    <source>
        <dbReference type="ARBA" id="ARBA00022603"/>
    </source>
</evidence>
<dbReference type="AlphaFoldDB" id="A0A6B2L075"/>
<dbReference type="PANTHER" id="PTHR10738">
    <property type="entry name" value="PROTEIN ARGININE N-METHYLTRANSFERASE 5"/>
    <property type="match status" value="1"/>
</dbReference>
<feature type="domain" description="PRMT5 arginine-N-methyltransferase" evidence="8">
    <location>
        <begin position="262"/>
        <end position="427"/>
    </location>
</feature>
<evidence type="ECO:0000256" key="4">
    <source>
        <dbReference type="PIRNR" id="PIRNR015894"/>
    </source>
</evidence>
<dbReference type="Pfam" id="PF17286">
    <property type="entry name" value="PRMT5_C"/>
    <property type="match status" value="1"/>
</dbReference>
<feature type="active site" description="Proton donor/acceptor" evidence="5">
    <location>
        <position position="407"/>
    </location>
</feature>
<evidence type="ECO:0000256" key="2">
    <source>
        <dbReference type="ARBA" id="ARBA00022679"/>
    </source>
</evidence>
<dbReference type="Gene3D" id="2.70.160.11">
    <property type="entry name" value="Hnrnp arginine n-methyltransferase1"/>
    <property type="match status" value="1"/>
</dbReference>
<dbReference type="GO" id="GO:0006355">
    <property type="term" value="P:regulation of DNA-templated transcription"/>
    <property type="evidence" value="ECO:0007669"/>
    <property type="project" value="TreeGrafter"/>
</dbReference>
<evidence type="ECO:0000313" key="11">
    <source>
        <dbReference type="EMBL" id="NDV30307.1"/>
    </source>
</evidence>
<dbReference type="Gene3D" id="3.40.50.150">
    <property type="entry name" value="Vaccinia Virus protein VP39"/>
    <property type="match status" value="1"/>
</dbReference>
<protein>
    <recommendedName>
        <fullName evidence="4">Protein arginine N-methyltransferase</fullName>
    </recommendedName>
</protein>
<evidence type="ECO:0000256" key="6">
    <source>
        <dbReference type="PIRSR" id="PIRSR015894-2"/>
    </source>
</evidence>
<dbReference type="SUPFAM" id="SSF53335">
    <property type="entry name" value="S-adenosyl-L-methionine-dependent methyltransferases"/>
    <property type="match status" value="1"/>
</dbReference>
<feature type="site" description="Critical for specifying symmetric addition of methyl groups" evidence="7">
    <location>
        <position position="291"/>
    </location>
</feature>
<dbReference type="InterPro" id="IPR035248">
    <property type="entry name" value="PRMT5_C"/>
</dbReference>
<evidence type="ECO:0000259" key="8">
    <source>
        <dbReference type="Pfam" id="PF05185"/>
    </source>
</evidence>
<reference evidence="11" key="1">
    <citation type="journal article" date="2020" name="J. Eukaryot. Microbiol.">
        <title>De novo Sequencing, Assembly and Annotation of the Transcriptome for the Free-Living Testate Amoeba Arcella intermedia.</title>
        <authorList>
            <person name="Ribeiro G.M."/>
            <person name="Porfirio-Sousa A.L."/>
            <person name="Maurer-Alcala X.X."/>
            <person name="Katz L.A."/>
            <person name="Lahr D.J.G."/>
        </authorList>
    </citation>
    <scope>NUCLEOTIDE SEQUENCE</scope>
</reference>